<comment type="catalytic activity">
    <reaction evidence="1">
        <text>2 6,7-dimethyl-8-(1-D-ribityl)lumazine + H(+) = 5-amino-6-(D-ribitylamino)uracil + riboflavin</text>
        <dbReference type="Rhea" id="RHEA:20772"/>
        <dbReference type="ChEBI" id="CHEBI:15378"/>
        <dbReference type="ChEBI" id="CHEBI:15934"/>
        <dbReference type="ChEBI" id="CHEBI:57986"/>
        <dbReference type="ChEBI" id="CHEBI:58201"/>
        <dbReference type="EC" id="2.5.1.9"/>
    </reaction>
</comment>
<dbReference type="InterPro" id="IPR017938">
    <property type="entry name" value="Riboflavin_synthase-like_b-brl"/>
</dbReference>
<name>A0A6J4RJK7_9ACTN</name>
<dbReference type="NCBIfam" id="NF006767">
    <property type="entry name" value="PRK09289.1"/>
    <property type="match status" value="1"/>
</dbReference>
<evidence type="ECO:0000259" key="11">
    <source>
        <dbReference type="PROSITE" id="PS51177"/>
    </source>
</evidence>
<dbReference type="FunFam" id="2.40.30.20:FF:000004">
    <property type="entry name" value="Riboflavin synthase, alpha subunit"/>
    <property type="match status" value="1"/>
</dbReference>
<reference evidence="12" key="1">
    <citation type="submission" date="2020-02" db="EMBL/GenBank/DDBJ databases">
        <authorList>
            <person name="Meier V. D."/>
        </authorList>
    </citation>
    <scope>NUCLEOTIDE SEQUENCE</scope>
    <source>
        <strain evidence="12">AVDCRST_MAG58</strain>
    </source>
</reference>
<comment type="pathway">
    <text evidence="3">Cofactor biosynthesis; riboflavin biosynthesis; riboflavin from 2-hydroxy-3-oxobutyl phosphate and 5-amino-6-(D-ribitylamino)uracil: step 2/2.</text>
</comment>
<feature type="domain" description="Lumazine-binding" evidence="11">
    <location>
        <begin position="1"/>
        <end position="76"/>
    </location>
</feature>
<dbReference type="InterPro" id="IPR023366">
    <property type="entry name" value="ATP_synth_asu-like_sf"/>
</dbReference>
<proteinExistence type="predicted"/>
<evidence type="ECO:0000256" key="8">
    <source>
        <dbReference type="ARBA" id="ARBA00022737"/>
    </source>
</evidence>
<dbReference type="GO" id="GO:0004746">
    <property type="term" value="F:riboflavin synthase activity"/>
    <property type="evidence" value="ECO:0007669"/>
    <property type="project" value="UniProtKB-UniRule"/>
</dbReference>
<evidence type="ECO:0000256" key="4">
    <source>
        <dbReference type="ARBA" id="ARBA00012827"/>
    </source>
</evidence>
<dbReference type="PIRSF" id="PIRSF000498">
    <property type="entry name" value="Riboflavin_syn_A"/>
    <property type="match status" value="1"/>
</dbReference>
<comment type="function">
    <text evidence="2">Catalyzes the dismutation of two molecules of 6,7-dimethyl-8-ribityllumazine, resulting in the formation of riboflavin and 5-amino-6-(D-ribitylamino)uracil.</text>
</comment>
<sequence>MLRLTISAGRVSEGTHAGDSVSVNGACLTVGEVDGLTLTFFAMPETLRRTALGGLAEGSPVNLERAMSAGSRFGGHIVQGHVDGVGEVLWVRPEGDAEIWKFRAPESVLRYCVEKGSICVDGISLTIVSVGEGSFTVSILPQTRASTNLGELGVGSRVNLEADVIGKYVERLLEPRLVERVSTFERSGGDAF</sequence>
<dbReference type="PANTHER" id="PTHR21098">
    <property type="entry name" value="RIBOFLAVIN SYNTHASE ALPHA CHAIN"/>
    <property type="match status" value="1"/>
</dbReference>
<dbReference type="Gene3D" id="2.40.30.20">
    <property type="match status" value="2"/>
</dbReference>
<dbReference type="GO" id="GO:0009231">
    <property type="term" value="P:riboflavin biosynthetic process"/>
    <property type="evidence" value="ECO:0007669"/>
    <property type="project" value="UniProtKB-KW"/>
</dbReference>
<evidence type="ECO:0000313" key="12">
    <source>
        <dbReference type="EMBL" id="CAA9470626.1"/>
    </source>
</evidence>
<dbReference type="PROSITE" id="PS51177">
    <property type="entry name" value="LUMAZINE_BIND"/>
    <property type="match status" value="2"/>
</dbReference>
<dbReference type="NCBIfam" id="TIGR00187">
    <property type="entry name" value="ribE"/>
    <property type="match status" value="1"/>
</dbReference>
<dbReference type="CDD" id="cd00402">
    <property type="entry name" value="Riboflavin_synthase_like"/>
    <property type="match status" value="1"/>
</dbReference>
<dbReference type="Pfam" id="PF00677">
    <property type="entry name" value="Lum_binding"/>
    <property type="match status" value="2"/>
</dbReference>
<dbReference type="PANTHER" id="PTHR21098:SF12">
    <property type="entry name" value="RIBOFLAVIN SYNTHASE"/>
    <property type="match status" value="1"/>
</dbReference>
<dbReference type="InterPro" id="IPR026017">
    <property type="entry name" value="Lumazine-bd_dom"/>
</dbReference>
<evidence type="ECO:0000256" key="9">
    <source>
        <dbReference type="NCBIfam" id="TIGR00187"/>
    </source>
</evidence>
<evidence type="ECO:0000256" key="3">
    <source>
        <dbReference type="ARBA" id="ARBA00004887"/>
    </source>
</evidence>
<evidence type="ECO:0000256" key="2">
    <source>
        <dbReference type="ARBA" id="ARBA00002803"/>
    </source>
</evidence>
<gene>
    <name evidence="12" type="ORF">AVDCRST_MAG58-4175</name>
</gene>
<keyword evidence="7 12" id="KW-0808">Transferase</keyword>
<feature type="domain" description="Lumazine-binding" evidence="11">
    <location>
        <begin position="77"/>
        <end position="173"/>
    </location>
</feature>
<evidence type="ECO:0000256" key="7">
    <source>
        <dbReference type="ARBA" id="ARBA00022679"/>
    </source>
</evidence>
<feature type="repeat" description="Lumazine-binding" evidence="10">
    <location>
        <begin position="1"/>
        <end position="76"/>
    </location>
</feature>
<dbReference type="SUPFAM" id="SSF63380">
    <property type="entry name" value="Riboflavin synthase domain-like"/>
    <property type="match status" value="2"/>
</dbReference>
<feature type="repeat" description="Lumazine-binding" evidence="10">
    <location>
        <begin position="77"/>
        <end position="173"/>
    </location>
</feature>
<evidence type="ECO:0000256" key="10">
    <source>
        <dbReference type="PROSITE-ProRule" id="PRU00524"/>
    </source>
</evidence>
<dbReference type="EMBL" id="CADCVF010000081">
    <property type="protein sequence ID" value="CAA9470626.1"/>
    <property type="molecule type" value="Genomic_DNA"/>
</dbReference>
<dbReference type="EC" id="2.5.1.9" evidence="4 9"/>
<evidence type="ECO:0000256" key="5">
    <source>
        <dbReference type="ARBA" id="ARBA00013950"/>
    </source>
</evidence>
<dbReference type="AlphaFoldDB" id="A0A6J4RJK7"/>
<keyword evidence="8" id="KW-0677">Repeat</keyword>
<organism evidence="12">
    <name type="scientific">uncultured Rubrobacteraceae bacterium</name>
    <dbReference type="NCBI Taxonomy" id="349277"/>
    <lineage>
        <taxon>Bacteria</taxon>
        <taxon>Bacillati</taxon>
        <taxon>Actinomycetota</taxon>
        <taxon>Rubrobacteria</taxon>
        <taxon>Rubrobacterales</taxon>
        <taxon>Rubrobacteraceae</taxon>
        <taxon>environmental samples</taxon>
    </lineage>
</organism>
<dbReference type="InterPro" id="IPR001783">
    <property type="entry name" value="Lumazine-bd"/>
</dbReference>
<accession>A0A6J4RJK7</accession>
<protein>
    <recommendedName>
        <fullName evidence="5 9">Riboflavin synthase</fullName>
        <ecNumber evidence="4 9">2.5.1.9</ecNumber>
    </recommendedName>
</protein>
<evidence type="ECO:0000256" key="1">
    <source>
        <dbReference type="ARBA" id="ARBA00000968"/>
    </source>
</evidence>
<evidence type="ECO:0000256" key="6">
    <source>
        <dbReference type="ARBA" id="ARBA00022619"/>
    </source>
</evidence>
<keyword evidence="6" id="KW-0686">Riboflavin biosynthesis</keyword>